<organism evidence="3 4">
    <name type="scientific">Pseudohalocynthiibacter aestuariivivens</name>
    <dbReference type="NCBI Taxonomy" id="1591409"/>
    <lineage>
        <taxon>Bacteria</taxon>
        <taxon>Pseudomonadati</taxon>
        <taxon>Pseudomonadota</taxon>
        <taxon>Alphaproteobacteria</taxon>
        <taxon>Rhodobacterales</taxon>
        <taxon>Paracoccaceae</taxon>
        <taxon>Pseudohalocynthiibacter</taxon>
    </lineage>
</organism>
<proteinExistence type="predicted"/>
<dbReference type="PANTHER" id="PTHR35335:SF1">
    <property type="entry name" value="UPF0716 PROTEIN FXSA"/>
    <property type="match status" value="1"/>
</dbReference>
<name>A0ABV5JK10_9RHOB</name>
<gene>
    <name evidence="3" type="ORF">ACFFUT_18485</name>
</gene>
<reference evidence="3 4" key="1">
    <citation type="submission" date="2024-09" db="EMBL/GenBank/DDBJ databases">
        <authorList>
            <person name="Sun Q."/>
            <person name="Mori K."/>
        </authorList>
    </citation>
    <scope>NUCLEOTIDE SEQUENCE [LARGE SCALE GENOMIC DNA]</scope>
    <source>
        <strain evidence="3 4">CECT 8726</strain>
    </source>
</reference>
<dbReference type="NCBIfam" id="NF008528">
    <property type="entry name" value="PRK11463.1-2"/>
    <property type="match status" value="1"/>
</dbReference>
<evidence type="ECO:0000313" key="4">
    <source>
        <dbReference type="Proteomes" id="UP001589683"/>
    </source>
</evidence>
<feature type="region of interest" description="Disordered" evidence="1">
    <location>
        <begin position="123"/>
        <end position="159"/>
    </location>
</feature>
<evidence type="ECO:0000256" key="1">
    <source>
        <dbReference type="SAM" id="MobiDB-lite"/>
    </source>
</evidence>
<evidence type="ECO:0000313" key="3">
    <source>
        <dbReference type="EMBL" id="MFB9233786.1"/>
    </source>
</evidence>
<sequence length="159" mass="17393">MWLLLAFVAVPLIEIALFIKLGGFIGLWPTLAIVVLTAFLGTWLVRNQGALAISQLRGSFAELSDPTEPLAHGAMILIAGVLLLTPGFFTDAFGFLLLFPPFRAVAYRYIRARIEVQSFAMGERSRQDTNPGTTIIDAEYTEVDPSKPPTQGSSGWTKH</sequence>
<dbReference type="Pfam" id="PF04186">
    <property type="entry name" value="FxsA"/>
    <property type="match status" value="1"/>
</dbReference>
<feature type="compositionally biased region" description="Polar residues" evidence="1">
    <location>
        <begin position="149"/>
        <end position="159"/>
    </location>
</feature>
<keyword evidence="2" id="KW-1133">Transmembrane helix</keyword>
<accession>A0ABV5JK10</accession>
<feature type="transmembrane region" description="Helical" evidence="2">
    <location>
        <begin position="28"/>
        <end position="46"/>
    </location>
</feature>
<dbReference type="EMBL" id="JBHMEA010000051">
    <property type="protein sequence ID" value="MFB9233786.1"/>
    <property type="molecule type" value="Genomic_DNA"/>
</dbReference>
<keyword evidence="4" id="KW-1185">Reference proteome</keyword>
<keyword evidence="2" id="KW-0472">Membrane</keyword>
<comment type="caution">
    <text evidence="3">The sequence shown here is derived from an EMBL/GenBank/DDBJ whole genome shotgun (WGS) entry which is preliminary data.</text>
</comment>
<evidence type="ECO:0000256" key="2">
    <source>
        <dbReference type="SAM" id="Phobius"/>
    </source>
</evidence>
<dbReference type="RefSeq" id="WP_213889680.1">
    <property type="nucleotide sequence ID" value="NZ_JAGFNU010000007.1"/>
</dbReference>
<dbReference type="Proteomes" id="UP001589683">
    <property type="component" value="Unassembled WGS sequence"/>
</dbReference>
<keyword evidence="2" id="KW-0812">Transmembrane</keyword>
<protein>
    <submittedName>
        <fullName evidence="3">FxsA family protein</fullName>
    </submittedName>
</protein>
<dbReference type="InterPro" id="IPR007313">
    <property type="entry name" value="FxsA"/>
</dbReference>
<dbReference type="PANTHER" id="PTHR35335">
    <property type="entry name" value="UPF0716 PROTEIN FXSA"/>
    <property type="match status" value="1"/>
</dbReference>